<comment type="caution">
    <text evidence="4">The sequence shown here is derived from an EMBL/GenBank/DDBJ whole genome shotgun (WGS) entry which is preliminary data.</text>
</comment>
<evidence type="ECO:0000256" key="2">
    <source>
        <dbReference type="ARBA" id="ARBA00023002"/>
    </source>
</evidence>
<dbReference type="GeneID" id="98146131"/>
<dbReference type="InterPro" id="IPR002347">
    <property type="entry name" value="SDR_fam"/>
</dbReference>
<keyword evidence="2" id="KW-0560">Oxidoreductase</keyword>
<evidence type="ECO:0000256" key="3">
    <source>
        <dbReference type="SAM" id="MobiDB-lite"/>
    </source>
</evidence>
<feature type="region of interest" description="Disordered" evidence="3">
    <location>
        <begin position="1"/>
        <end position="24"/>
    </location>
</feature>
<dbReference type="PANTHER" id="PTHR42901:SF1">
    <property type="entry name" value="ALCOHOL DEHYDROGENASE"/>
    <property type="match status" value="1"/>
</dbReference>
<evidence type="ECO:0000256" key="1">
    <source>
        <dbReference type="ARBA" id="ARBA00006484"/>
    </source>
</evidence>
<sequence length="321" mass="34809">MVAPFPSPTQTWHDNTYASLSPSRPELSAKGKNILVTGGGTGIGAETAHYFAAAGASRIAILGRRENRLLETKASIESKYPHTQVFTAPTDVFKKDEVDSAFDRFIASTGGGKIDVVVSGAAITGPIATVKDADAAEYLDAVTLNLRGSFYTAQAFLRYAAEDAVAINISSSGMHLNFAPGLSPYCVAKSAIFRVWDYLGYENPGLRVYHVQPGVVNTEMNQSVGGVKAAGFEDHVSLPASFNLWLASPEARFLKGKYLWANWDVDELKARAKEIEETTQLDIQLVGWPFGEGRWTSNWKSEDSAEYRSLSETALAGDRDV</sequence>
<dbReference type="CDD" id="cd05233">
    <property type="entry name" value="SDR_c"/>
    <property type="match status" value="1"/>
</dbReference>
<dbReference type="RefSeq" id="XP_070887569.1">
    <property type="nucleotide sequence ID" value="XM_071031059.1"/>
</dbReference>
<organism evidence="4 5">
    <name type="scientific">Aspergillus lucknowensis</name>
    <dbReference type="NCBI Taxonomy" id="176173"/>
    <lineage>
        <taxon>Eukaryota</taxon>
        <taxon>Fungi</taxon>
        <taxon>Dikarya</taxon>
        <taxon>Ascomycota</taxon>
        <taxon>Pezizomycotina</taxon>
        <taxon>Eurotiomycetes</taxon>
        <taxon>Eurotiomycetidae</taxon>
        <taxon>Eurotiales</taxon>
        <taxon>Aspergillaceae</taxon>
        <taxon>Aspergillus</taxon>
        <taxon>Aspergillus subgen. Nidulantes</taxon>
    </lineage>
</organism>
<feature type="compositionally biased region" description="Polar residues" evidence="3">
    <location>
        <begin position="8"/>
        <end position="22"/>
    </location>
</feature>
<dbReference type="EMBL" id="JBFXLQ010000013">
    <property type="protein sequence ID" value="KAL2868590.1"/>
    <property type="molecule type" value="Genomic_DNA"/>
</dbReference>
<protein>
    <submittedName>
        <fullName evidence="4">Oxidoreductase</fullName>
    </submittedName>
</protein>
<proteinExistence type="inferred from homology"/>
<evidence type="ECO:0000313" key="4">
    <source>
        <dbReference type="EMBL" id="KAL2868590.1"/>
    </source>
</evidence>
<dbReference type="PRINTS" id="PR00081">
    <property type="entry name" value="GDHRDH"/>
</dbReference>
<keyword evidence="5" id="KW-1185">Reference proteome</keyword>
<comment type="similarity">
    <text evidence="1">Belongs to the short-chain dehydrogenases/reductases (SDR) family.</text>
</comment>
<evidence type="ECO:0000313" key="5">
    <source>
        <dbReference type="Proteomes" id="UP001610432"/>
    </source>
</evidence>
<dbReference type="Gene3D" id="3.40.50.720">
    <property type="entry name" value="NAD(P)-binding Rossmann-like Domain"/>
    <property type="match status" value="1"/>
</dbReference>
<dbReference type="Proteomes" id="UP001610432">
    <property type="component" value="Unassembled WGS sequence"/>
</dbReference>
<name>A0ABR4LVU2_9EURO</name>
<dbReference type="PANTHER" id="PTHR42901">
    <property type="entry name" value="ALCOHOL DEHYDROGENASE"/>
    <property type="match status" value="1"/>
</dbReference>
<accession>A0ABR4LVU2</accession>
<dbReference type="SUPFAM" id="SSF51735">
    <property type="entry name" value="NAD(P)-binding Rossmann-fold domains"/>
    <property type="match status" value="1"/>
</dbReference>
<gene>
    <name evidence="4" type="ORF">BJX67DRAFT_371287</name>
</gene>
<dbReference type="InterPro" id="IPR036291">
    <property type="entry name" value="NAD(P)-bd_dom_sf"/>
</dbReference>
<dbReference type="Pfam" id="PF00106">
    <property type="entry name" value="adh_short"/>
    <property type="match status" value="1"/>
</dbReference>
<reference evidence="4 5" key="1">
    <citation type="submission" date="2024-07" db="EMBL/GenBank/DDBJ databases">
        <title>Section-level genome sequencing and comparative genomics of Aspergillus sections Usti and Cavernicolus.</title>
        <authorList>
            <consortium name="Lawrence Berkeley National Laboratory"/>
            <person name="Nybo J.L."/>
            <person name="Vesth T.C."/>
            <person name="Theobald S."/>
            <person name="Frisvad J.C."/>
            <person name="Larsen T.O."/>
            <person name="Kjaerboelling I."/>
            <person name="Rothschild-Mancinelli K."/>
            <person name="Lyhne E.K."/>
            <person name="Kogle M.E."/>
            <person name="Barry K."/>
            <person name="Clum A."/>
            <person name="Na H."/>
            <person name="Ledsgaard L."/>
            <person name="Lin J."/>
            <person name="Lipzen A."/>
            <person name="Kuo A."/>
            <person name="Riley R."/>
            <person name="Mondo S."/>
            <person name="Labutti K."/>
            <person name="Haridas S."/>
            <person name="Pangalinan J."/>
            <person name="Salamov A.A."/>
            <person name="Simmons B.A."/>
            <person name="Magnuson J.K."/>
            <person name="Chen J."/>
            <person name="Drula E."/>
            <person name="Henrissat B."/>
            <person name="Wiebenga A."/>
            <person name="Lubbers R.J."/>
            <person name="Gomes A.C."/>
            <person name="Macurrencykelacurrency M.R."/>
            <person name="Stajich J."/>
            <person name="Grigoriev I.V."/>
            <person name="Mortensen U.H."/>
            <person name="De Vries R.P."/>
            <person name="Baker S.E."/>
            <person name="Andersen M.R."/>
        </authorList>
    </citation>
    <scope>NUCLEOTIDE SEQUENCE [LARGE SCALE GENOMIC DNA]</scope>
    <source>
        <strain evidence="4 5">CBS 449.75</strain>
    </source>
</reference>